<comment type="caution">
    <text evidence="1">The sequence shown here is derived from an EMBL/GenBank/DDBJ whole genome shotgun (WGS) entry which is preliminary data.</text>
</comment>
<dbReference type="Proteomes" id="UP000654471">
    <property type="component" value="Unassembled WGS sequence"/>
</dbReference>
<protein>
    <submittedName>
        <fullName evidence="1">Uncharacterized protein</fullName>
    </submittedName>
</protein>
<evidence type="ECO:0000313" key="2">
    <source>
        <dbReference type="Proteomes" id="UP000654471"/>
    </source>
</evidence>
<name>A0ABQ2UK45_9ACTN</name>
<dbReference type="EMBL" id="BMRP01000001">
    <property type="protein sequence ID" value="GGU41879.1"/>
    <property type="molecule type" value="Genomic_DNA"/>
</dbReference>
<accession>A0ABQ2UK45</accession>
<sequence length="59" mass="6995">MRDREPFTGVRSARGCRRMPLRELHDRGDRRLLDTCWIGRHAGRFPQVTAEPPTFRFNV</sequence>
<evidence type="ECO:0000313" key="1">
    <source>
        <dbReference type="EMBL" id="GGU41879.1"/>
    </source>
</evidence>
<keyword evidence="2" id="KW-1185">Reference proteome</keyword>
<gene>
    <name evidence="1" type="ORF">GCM10010211_01220</name>
</gene>
<reference evidence="2" key="1">
    <citation type="journal article" date="2019" name="Int. J. Syst. Evol. Microbiol.">
        <title>The Global Catalogue of Microorganisms (GCM) 10K type strain sequencing project: providing services to taxonomists for standard genome sequencing and annotation.</title>
        <authorList>
            <consortium name="The Broad Institute Genomics Platform"/>
            <consortium name="The Broad Institute Genome Sequencing Center for Infectious Disease"/>
            <person name="Wu L."/>
            <person name="Ma J."/>
        </authorList>
    </citation>
    <scope>NUCLEOTIDE SEQUENCE [LARGE SCALE GENOMIC DNA]</scope>
    <source>
        <strain evidence="2">JCM 3399</strain>
    </source>
</reference>
<proteinExistence type="predicted"/>
<organism evidence="1 2">
    <name type="scientific">Streptomyces albospinus</name>
    <dbReference type="NCBI Taxonomy" id="285515"/>
    <lineage>
        <taxon>Bacteria</taxon>
        <taxon>Bacillati</taxon>
        <taxon>Actinomycetota</taxon>
        <taxon>Actinomycetes</taxon>
        <taxon>Kitasatosporales</taxon>
        <taxon>Streptomycetaceae</taxon>
        <taxon>Streptomyces</taxon>
    </lineage>
</organism>